<organism evidence="2 3">
    <name type="scientific">Ignelater luminosus</name>
    <name type="common">Cucubano</name>
    <name type="synonym">Pyrophorus luminosus</name>
    <dbReference type="NCBI Taxonomy" id="2038154"/>
    <lineage>
        <taxon>Eukaryota</taxon>
        <taxon>Metazoa</taxon>
        <taxon>Ecdysozoa</taxon>
        <taxon>Arthropoda</taxon>
        <taxon>Hexapoda</taxon>
        <taxon>Insecta</taxon>
        <taxon>Pterygota</taxon>
        <taxon>Neoptera</taxon>
        <taxon>Endopterygota</taxon>
        <taxon>Coleoptera</taxon>
        <taxon>Polyphaga</taxon>
        <taxon>Elateriformia</taxon>
        <taxon>Elateroidea</taxon>
        <taxon>Elateridae</taxon>
        <taxon>Agrypninae</taxon>
        <taxon>Pyrophorini</taxon>
        <taxon>Ignelater</taxon>
    </lineage>
</organism>
<sequence>MMRNPSFGDGSRVFTLDETGLTTVQSSKRRDLFYEGKPNAPNHGQPWEPHIFGCHQLGARKWGDHRHNAPHCSHRIQPLDVAIYGPLKAHYNTSVDQWMKDYPGTPMSLYDISGCFDAAFERAMTPINILASFRRTGIVPFDRHAFTDTDFLPSSVTDRPMPTILNTTIVIDLMSATAEGSSTNKESKKLDENTDFISPKEFIGYPKAKLRKENSNKRRRVGEEETLQDSALTHYKIPPHSGPRCVS</sequence>
<dbReference type="EMBL" id="VTPC01090374">
    <property type="protein sequence ID" value="KAF2883524.1"/>
    <property type="molecule type" value="Genomic_DNA"/>
</dbReference>
<gene>
    <name evidence="2" type="ORF">ILUMI_22640</name>
</gene>
<evidence type="ECO:0008006" key="4">
    <source>
        <dbReference type="Google" id="ProtNLM"/>
    </source>
</evidence>
<evidence type="ECO:0000256" key="1">
    <source>
        <dbReference type="SAM" id="MobiDB-lite"/>
    </source>
</evidence>
<reference evidence="2" key="1">
    <citation type="submission" date="2019-08" db="EMBL/GenBank/DDBJ databases">
        <title>The genome of the North American firefly Photinus pyralis.</title>
        <authorList>
            <consortium name="Photinus pyralis genome working group"/>
            <person name="Fallon T.R."/>
            <person name="Sander Lower S.E."/>
            <person name="Weng J.-K."/>
        </authorList>
    </citation>
    <scope>NUCLEOTIDE SEQUENCE</scope>
    <source>
        <strain evidence="2">TRF0915ILg1</strain>
        <tissue evidence="2">Whole body</tissue>
    </source>
</reference>
<accession>A0A8K0CA89</accession>
<keyword evidence="3" id="KW-1185">Reference proteome</keyword>
<proteinExistence type="predicted"/>
<comment type="caution">
    <text evidence="2">The sequence shown here is derived from an EMBL/GenBank/DDBJ whole genome shotgun (WGS) entry which is preliminary data.</text>
</comment>
<evidence type="ECO:0000313" key="2">
    <source>
        <dbReference type="EMBL" id="KAF2883524.1"/>
    </source>
</evidence>
<feature type="region of interest" description="Disordered" evidence="1">
    <location>
        <begin position="209"/>
        <end position="247"/>
    </location>
</feature>
<protein>
    <recommendedName>
        <fullName evidence="4">DDE-1 domain-containing protein</fullName>
    </recommendedName>
</protein>
<evidence type="ECO:0000313" key="3">
    <source>
        <dbReference type="Proteomes" id="UP000801492"/>
    </source>
</evidence>
<dbReference type="AlphaFoldDB" id="A0A8K0CA89"/>
<dbReference type="Proteomes" id="UP000801492">
    <property type="component" value="Unassembled WGS sequence"/>
</dbReference>
<name>A0A8K0CA89_IGNLU</name>
<dbReference type="OrthoDB" id="8187571at2759"/>